<protein>
    <recommendedName>
        <fullName evidence="2">Ubiquitin-like-conjugating enzyme ATG10</fullName>
    </recommendedName>
    <alternativeName>
        <fullName evidence="6">Autophagy-related protein 10</fullName>
    </alternativeName>
</protein>
<gene>
    <name evidence="8" type="primary">LOC115627558</name>
</gene>
<evidence type="ECO:0000256" key="3">
    <source>
        <dbReference type="ARBA" id="ARBA00022679"/>
    </source>
</evidence>
<keyword evidence="7" id="KW-1185">Reference proteome</keyword>
<reference evidence="8" key="1">
    <citation type="submission" date="2025-08" db="UniProtKB">
        <authorList>
            <consortium name="RefSeq"/>
        </authorList>
    </citation>
    <scope>IDENTIFICATION</scope>
    <source>
        <strain evidence="8">11010-0011.00</strain>
        <tissue evidence="8">Whole body</tissue>
    </source>
</reference>
<evidence type="ECO:0000256" key="6">
    <source>
        <dbReference type="ARBA" id="ARBA00029833"/>
    </source>
</evidence>
<organism evidence="7 8">
    <name type="scientific">Drosophila lebanonensis</name>
    <name type="common">Fruit fly</name>
    <name type="synonym">Scaptodrosophila lebanonensis</name>
    <dbReference type="NCBI Taxonomy" id="7225"/>
    <lineage>
        <taxon>Eukaryota</taxon>
        <taxon>Metazoa</taxon>
        <taxon>Ecdysozoa</taxon>
        <taxon>Arthropoda</taxon>
        <taxon>Hexapoda</taxon>
        <taxon>Insecta</taxon>
        <taxon>Pterygota</taxon>
        <taxon>Neoptera</taxon>
        <taxon>Endopterygota</taxon>
        <taxon>Diptera</taxon>
        <taxon>Brachycera</taxon>
        <taxon>Muscomorpha</taxon>
        <taxon>Ephydroidea</taxon>
        <taxon>Drosophilidae</taxon>
        <taxon>Scaptodrosophila</taxon>
    </lineage>
</organism>
<sequence length="174" mass="19913">MVDGTLSWTDFLSEAREFLHLSEQLGDGWTLCEKDGNEPNTFLSCKRKVRSKDNGTLSTLISVEYHVVFSVSYQVPMLFFQAHRSDGSLLDVDATWRAFMPEARERSDLFQMLTQMDHPVLFRPFMALHPCRTSDVLAQFGKKSENRILTFISVYGPHVQLNLQNAYGNAIKCK</sequence>
<evidence type="ECO:0000313" key="7">
    <source>
        <dbReference type="Proteomes" id="UP000504634"/>
    </source>
</evidence>
<dbReference type="GO" id="GO:0005829">
    <property type="term" value="C:cytosol"/>
    <property type="evidence" value="ECO:0007669"/>
    <property type="project" value="TreeGrafter"/>
</dbReference>
<keyword evidence="4" id="KW-0833">Ubl conjugation pathway</keyword>
<name>A0A6J2TU87_DROLE</name>
<comment type="similarity">
    <text evidence="1">Belongs to the ATG10 family.</text>
</comment>
<evidence type="ECO:0000256" key="5">
    <source>
        <dbReference type="ARBA" id="ARBA00023006"/>
    </source>
</evidence>
<dbReference type="PANTHER" id="PTHR14957:SF1">
    <property type="entry name" value="UBIQUITIN-LIKE-CONJUGATING ENZYME ATG10"/>
    <property type="match status" value="1"/>
</dbReference>
<dbReference type="Proteomes" id="UP000504634">
    <property type="component" value="Unplaced"/>
</dbReference>
<dbReference type="Gene3D" id="3.30.1460.50">
    <property type="match status" value="1"/>
</dbReference>
<accession>A0A6J2TU87</accession>
<dbReference type="CTD" id="83734"/>
<dbReference type="InterPro" id="IPR007135">
    <property type="entry name" value="Atg3/Atg10"/>
</dbReference>
<dbReference type="OrthoDB" id="4089664at2759"/>
<dbReference type="GO" id="GO:0000045">
    <property type="term" value="P:autophagosome assembly"/>
    <property type="evidence" value="ECO:0007669"/>
    <property type="project" value="TreeGrafter"/>
</dbReference>
<dbReference type="GO" id="GO:0061651">
    <property type="term" value="F:Atg12 conjugating enzyme activity"/>
    <property type="evidence" value="ECO:0007669"/>
    <property type="project" value="TreeGrafter"/>
</dbReference>
<evidence type="ECO:0000256" key="2">
    <source>
        <dbReference type="ARBA" id="ARBA00021099"/>
    </source>
</evidence>
<dbReference type="GO" id="GO:0000422">
    <property type="term" value="P:autophagy of mitochondrion"/>
    <property type="evidence" value="ECO:0007669"/>
    <property type="project" value="TreeGrafter"/>
</dbReference>
<dbReference type="PANTHER" id="PTHR14957">
    <property type="entry name" value="UBIQUITIN-LIKE-CONJUGATING ENZYME ATG10"/>
    <property type="match status" value="1"/>
</dbReference>
<keyword evidence="3" id="KW-0808">Transferase</keyword>
<evidence type="ECO:0000313" key="8">
    <source>
        <dbReference type="RefSeq" id="XP_030379140.1"/>
    </source>
</evidence>
<proteinExistence type="inferred from homology"/>
<dbReference type="AlphaFoldDB" id="A0A6J2TU87"/>
<dbReference type="GO" id="GO:0032446">
    <property type="term" value="P:protein modification by small protein conjugation"/>
    <property type="evidence" value="ECO:0007669"/>
    <property type="project" value="TreeGrafter"/>
</dbReference>
<evidence type="ECO:0000256" key="1">
    <source>
        <dbReference type="ARBA" id="ARBA00005696"/>
    </source>
</evidence>
<dbReference type="RefSeq" id="XP_030379140.1">
    <property type="nucleotide sequence ID" value="XM_030523280.1"/>
</dbReference>
<evidence type="ECO:0000256" key="4">
    <source>
        <dbReference type="ARBA" id="ARBA00022786"/>
    </source>
</evidence>
<keyword evidence="5" id="KW-0072">Autophagy</keyword>
<dbReference type="GeneID" id="115627558"/>
<dbReference type="Pfam" id="PF03987">
    <property type="entry name" value="Autophagy_act_C"/>
    <property type="match status" value="1"/>
</dbReference>